<dbReference type="PANTHER" id="PTHR30461:SF2">
    <property type="entry name" value="SERINE RECOMBINASE PINE-RELATED"/>
    <property type="match status" value="1"/>
</dbReference>
<dbReference type="PANTHER" id="PTHR30461">
    <property type="entry name" value="DNA-INVERTASE FROM LAMBDOID PROPHAGE"/>
    <property type="match status" value="1"/>
</dbReference>
<name>A0A3P3R3P1_9EURY</name>
<evidence type="ECO:0000256" key="1">
    <source>
        <dbReference type="ARBA" id="ARBA00023125"/>
    </source>
</evidence>
<reference evidence="5 6" key="1">
    <citation type="submission" date="2018-11" db="EMBL/GenBank/DDBJ databases">
        <title>Taxonoimc description of Halomarina strain SPP-AMP-1.</title>
        <authorList>
            <person name="Pal Y."/>
            <person name="Srinivasana K."/>
            <person name="Verma A."/>
            <person name="Kumar P."/>
        </authorList>
    </citation>
    <scope>NUCLEOTIDE SEQUENCE [LARGE SCALE GENOMIC DNA]</scope>
    <source>
        <strain evidence="5 6">SPP-AMP-1</strain>
    </source>
</reference>
<dbReference type="GO" id="GO:0003677">
    <property type="term" value="F:DNA binding"/>
    <property type="evidence" value="ECO:0007669"/>
    <property type="project" value="UniProtKB-KW"/>
</dbReference>
<evidence type="ECO:0000313" key="5">
    <source>
        <dbReference type="EMBL" id="RRJ28097.1"/>
    </source>
</evidence>
<dbReference type="InterPro" id="IPR006119">
    <property type="entry name" value="Resolv_N"/>
</dbReference>
<dbReference type="Gene3D" id="3.40.50.1390">
    <property type="entry name" value="Resolvase, N-terminal catalytic domain"/>
    <property type="match status" value="1"/>
</dbReference>
<dbReference type="Proteomes" id="UP000282322">
    <property type="component" value="Unassembled WGS sequence"/>
</dbReference>
<dbReference type="InterPro" id="IPR007889">
    <property type="entry name" value="HTH_Psq"/>
</dbReference>
<dbReference type="Pfam" id="PF04218">
    <property type="entry name" value="CENP-B_N"/>
    <property type="match status" value="1"/>
</dbReference>
<proteinExistence type="predicted"/>
<keyword evidence="1" id="KW-0238">DNA-binding</keyword>
<dbReference type="AlphaFoldDB" id="A0A3P3R3P1"/>
<dbReference type="Gene3D" id="1.10.10.10">
    <property type="entry name" value="Winged helix-like DNA-binding domain superfamily/Winged helix DNA-binding domain"/>
    <property type="match status" value="1"/>
</dbReference>
<dbReference type="Pfam" id="PF00239">
    <property type="entry name" value="Resolvase"/>
    <property type="match status" value="1"/>
</dbReference>
<dbReference type="InterPro" id="IPR050639">
    <property type="entry name" value="SSR_resolvase"/>
</dbReference>
<dbReference type="InterPro" id="IPR036162">
    <property type="entry name" value="Resolvase-like_N_sf"/>
</dbReference>
<dbReference type="PROSITE" id="PS51736">
    <property type="entry name" value="RECOMBINASES_3"/>
    <property type="match status" value="1"/>
</dbReference>
<dbReference type="CDD" id="cd00338">
    <property type="entry name" value="Ser_Recombinase"/>
    <property type="match status" value="1"/>
</dbReference>
<protein>
    <recommendedName>
        <fullName evidence="4">Resolvase/invertase-type recombinase catalytic domain-containing protein</fullName>
    </recommendedName>
</protein>
<sequence>MPTGAIYARVSTDETDDLQDPSRQLHDCRERLEDAGIDDIDIYSERGSGSDGDREGLQKLLTAVKDGQYDCICMSEISRLARRTAVAAEFIDVCIEDQKIPIYITDDMIDAIDPDNPMSSFFAKQLALWYEEERKQTIRRIKSGIKQAQRSGKWTSRPPMGFTTDDGYLVPDIEEFLQIQAAIERVLDGESRYSVAQSTGISRRTLSRILNDDDRLRLYVDANTNDDRVAAALAGEDIDPVDLPEGFEERIRAVVRDETEQMPD</sequence>
<evidence type="ECO:0000256" key="3">
    <source>
        <dbReference type="SAM" id="MobiDB-lite"/>
    </source>
</evidence>
<keyword evidence="2" id="KW-0233">DNA recombination</keyword>
<feature type="region of interest" description="Disordered" evidence="3">
    <location>
        <begin position="1"/>
        <end position="21"/>
    </location>
</feature>
<evidence type="ECO:0000313" key="6">
    <source>
        <dbReference type="Proteomes" id="UP000282322"/>
    </source>
</evidence>
<dbReference type="GO" id="GO:0000150">
    <property type="term" value="F:DNA strand exchange activity"/>
    <property type="evidence" value="ECO:0007669"/>
    <property type="project" value="InterPro"/>
</dbReference>
<organism evidence="5 6">
    <name type="scientific">Halocatena pleomorpha</name>
    <dbReference type="NCBI Taxonomy" id="1785090"/>
    <lineage>
        <taxon>Archaea</taxon>
        <taxon>Methanobacteriati</taxon>
        <taxon>Methanobacteriota</taxon>
        <taxon>Stenosarchaea group</taxon>
        <taxon>Halobacteria</taxon>
        <taxon>Halobacteriales</taxon>
        <taxon>Natronomonadaceae</taxon>
        <taxon>Halocatena</taxon>
    </lineage>
</organism>
<dbReference type="OrthoDB" id="24728at2157"/>
<dbReference type="SUPFAM" id="SSF53041">
    <property type="entry name" value="Resolvase-like"/>
    <property type="match status" value="1"/>
</dbReference>
<dbReference type="RefSeq" id="WP_124956717.1">
    <property type="nucleotide sequence ID" value="NZ_RRCH01000041.1"/>
</dbReference>
<keyword evidence="6" id="KW-1185">Reference proteome</keyword>
<evidence type="ECO:0000256" key="2">
    <source>
        <dbReference type="ARBA" id="ARBA00023172"/>
    </source>
</evidence>
<accession>A0A3P3R3P1</accession>
<comment type="caution">
    <text evidence="5">The sequence shown here is derived from an EMBL/GenBank/DDBJ whole genome shotgun (WGS) entry which is preliminary data.</text>
</comment>
<gene>
    <name evidence="5" type="ORF">EIK79_16600</name>
</gene>
<dbReference type="InterPro" id="IPR036388">
    <property type="entry name" value="WH-like_DNA-bd_sf"/>
</dbReference>
<dbReference type="EMBL" id="RRCH01000041">
    <property type="protein sequence ID" value="RRJ28097.1"/>
    <property type="molecule type" value="Genomic_DNA"/>
</dbReference>
<evidence type="ECO:0000259" key="4">
    <source>
        <dbReference type="PROSITE" id="PS51736"/>
    </source>
</evidence>
<feature type="domain" description="Resolvase/invertase-type recombinase catalytic" evidence="4">
    <location>
        <begin position="3"/>
        <end position="152"/>
    </location>
</feature>
<dbReference type="SMART" id="SM00857">
    <property type="entry name" value="Resolvase"/>
    <property type="match status" value="1"/>
</dbReference>